<feature type="signal peptide" evidence="1">
    <location>
        <begin position="1"/>
        <end position="20"/>
    </location>
</feature>
<dbReference type="EMBL" id="JAKQYM010000009">
    <property type="protein sequence ID" value="MCI2229977.1"/>
    <property type="molecule type" value="Genomic_DNA"/>
</dbReference>
<dbReference type="Proteomes" id="UP001139369">
    <property type="component" value="Unassembled WGS sequence"/>
</dbReference>
<keyword evidence="3" id="KW-1185">Reference proteome</keyword>
<gene>
    <name evidence="2" type="ORF">MC378_12435</name>
</gene>
<reference evidence="2" key="1">
    <citation type="submission" date="2022-02" db="EMBL/GenBank/DDBJ databases">
        <title>Polaribacter sp. MSW13, isolated from seawater.</title>
        <authorList>
            <person name="Kristyanto S."/>
            <person name="Jung J."/>
            <person name="Jeon C.O."/>
        </authorList>
    </citation>
    <scope>NUCLEOTIDE SEQUENCE</scope>
    <source>
        <strain evidence="2">MSW13</strain>
    </source>
</reference>
<dbReference type="AlphaFoldDB" id="A0A9X2AKE4"/>
<keyword evidence="1" id="KW-0732">Signal</keyword>
<evidence type="ECO:0000313" key="2">
    <source>
        <dbReference type="EMBL" id="MCI2229977.1"/>
    </source>
</evidence>
<feature type="chain" id="PRO_5040810032" evidence="1">
    <location>
        <begin position="21"/>
        <end position="129"/>
    </location>
</feature>
<comment type="caution">
    <text evidence="2">The sequence shown here is derived from an EMBL/GenBank/DDBJ whole genome shotgun (WGS) entry which is preliminary data.</text>
</comment>
<evidence type="ECO:0000313" key="3">
    <source>
        <dbReference type="Proteomes" id="UP001139369"/>
    </source>
</evidence>
<dbReference type="RefSeq" id="WP_242179087.1">
    <property type="nucleotide sequence ID" value="NZ_JAKQYM010000009.1"/>
</dbReference>
<sequence length="129" mass="15249">MKKTYISLAFLSLFALMSFDNLDCSILKNNTFTYRNAKKDVLVVFKDKKHVEYHNNMAHYIKSDIDWVSDCEYYLEIKETTLPNFPFKMGTRLHIKITKVSGKKVYYTSSLAGRTWEGRLTKVKRKIFE</sequence>
<accession>A0A9X2AKE4</accession>
<organism evidence="2 3">
    <name type="scientific">Polaribacter marinus</name>
    <dbReference type="NCBI Taxonomy" id="2916838"/>
    <lineage>
        <taxon>Bacteria</taxon>
        <taxon>Pseudomonadati</taxon>
        <taxon>Bacteroidota</taxon>
        <taxon>Flavobacteriia</taxon>
        <taxon>Flavobacteriales</taxon>
        <taxon>Flavobacteriaceae</taxon>
    </lineage>
</organism>
<evidence type="ECO:0000256" key="1">
    <source>
        <dbReference type="SAM" id="SignalP"/>
    </source>
</evidence>
<protein>
    <submittedName>
        <fullName evidence="2">Uncharacterized protein</fullName>
    </submittedName>
</protein>
<proteinExistence type="predicted"/>
<name>A0A9X2AKE4_9FLAO</name>